<name>A0A7Z2ZS40_9BURK</name>
<dbReference type="InterPro" id="IPR025205">
    <property type="entry name" value="PilX/PilW_C"/>
</dbReference>
<feature type="region of interest" description="Disordered" evidence="1">
    <location>
        <begin position="231"/>
        <end position="289"/>
    </location>
</feature>
<dbReference type="AlphaFoldDB" id="A0A7Z2ZS40"/>
<evidence type="ECO:0000259" key="2">
    <source>
        <dbReference type="Pfam" id="PF13681"/>
    </source>
</evidence>
<feature type="compositionally biased region" description="Gly residues" evidence="1">
    <location>
        <begin position="257"/>
        <end position="271"/>
    </location>
</feature>
<dbReference type="Pfam" id="PF14341">
    <property type="entry name" value="PilX_N"/>
    <property type="match status" value="1"/>
</dbReference>
<feature type="compositionally biased region" description="Low complexity" evidence="1">
    <location>
        <begin position="231"/>
        <end position="243"/>
    </location>
</feature>
<evidence type="ECO:0000259" key="3">
    <source>
        <dbReference type="Pfam" id="PF14341"/>
    </source>
</evidence>
<sequence length="306" mass="30205">MSAIVPYRHSHPYPRPRPCPRFFAYRCQRGVALVCTLLLVLAAMLLGVSVARTAFGSVASARQERDRALAHAMAQAALRDAEADVAAVGAPSSARAAHFAAAPGSGFVAGCGRGADDLGLCLPAAADAPPVWQAIDLAAADAPEPVPYGRFSGAALAAGSGILPARLPAYLIERLAPPAGAGTAAGVAAAGAPAAGPDSWYRITAIGFGTRATTQVVLQALYRKPAPAAASTDAAGHGAASAAGPGGAGPPAAADGDGSGGNAGGSGGDSGNAGAPQQQPIEPLPAGRIGWREIANWPALHARAQQ</sequence>
<gene>
    <name evidence="4" type="ORF">HH212_00335</name>
</gene>
<protein>
    <submittedName>
        <fullName evidence="4">Pilus assembly protein</fullName>
    </submittedName>
</protein>
<dbReference type="InterPro" id="IPR025746">
    <property type="entry name" value="PilX_N_dom"/>
</dbReference>
<feature type="domain" description="Type 4 fimbrial biogenesis protein PilX N-terminal" evidence="3">
    <location>
        <begin position="29"/>
        <end position="79"/>
    </location>
</feature>
<feature type="domain" description="PilX/PilW C-terminal" evidence="2">
    <location>
        <begin position="119"/>
        <end position="224"/>
    </location>
</feature>
<proteinExistence type="predicted"/>
<dbReference type="Pfam" id="PF13681">
    <property type="entry name" value="PilX"/>
    <property type="match status" value="1"/>
</dbReference>
<reference evidence="4 5" key="1">
    <citation type="submission" date="2020-04" db="EMBL/GenBank/DDBJ databases">
        <title>Genome sequencing of novel species.</title>
        <authorList>
            <person name="Heo J."/>
            <person name="Kim S.-J."/>
            <person name="Kim J.-S."/>
            <person name="Hong S.-B."/>
            <person name="Kwon S.-W."/>
        </authorList>
    </citation>
    <scope>NUCLEOTIDE SEQUENCE [LARGE SCALE GENOMIC DNA]</scope>
    <source>
        <strain evidence="4 5">GN2-R2</strain>
    </source>
</reference>
<dbReference type="EMBL" id="CP051685">
    <property type="protein sequence ID" value="QJD98676.1"/>
    <property type="molecule type" value="Genomic_DNA"/>
</dbReference>
<keyword evidence="5" id="KW-1185">Reference proteome</keyword>
<evidence type="ECO:0000313" key="5">
    <source>
        <dbReference type="Proteomes" id="UP000502415"/>
    </source>
</evidence>
<dbReference type="Proteomes" id="UP000502415">
    <property type="component" value="Chromosome"/>
</dbReference>
<evidence type="ECO:0000313" key="4">
    <source>
        <dbReference type="EMBL" id="QJD98676.1"/>
    </source>
</evidence>
<organism evidence="4 5">
    <name type="scientific">Massilia forsythiae</name>
    <dbReference type="NCBI Taxonomy" id="2728020"/>
    <lineage>
        <taxon>Bacteria</taxon>
        <taxon>Pseudomonadati</taxon>
        <taxon>Pseudomonadota</taxon>
        <taxon>Betaproteobacteria</taxon>
        <taxon>Burkholderiales</taxon>
        <taxon>Oxalobacteraceae</taxon>
        <taxon>Telluria group</taxon>
        <taxon>Massilia</taxon>
    </lineage>
</organism>
<evidence type="ECO:0000256" key="1">
    <source>
        <dbReference type="SAM" id="MobiDB-lite"/>
    </source>
</evidence>
<dbReference type="KEGG" id="mfy:HH212_00335"/>
<accession>A0A7Z2ZS40</accession>
<dbReference type="RefSeq" id="WP_169433576.1">
    <property type="nucleotide sequence ID" value="NZ_CP051685.1"/>
</dbReference>